<dbReference type="PANTHER" id="PTHR10845:SF192">
    <property type="entry name" value="DOUBLE HIT, ISOFORM B"/>
    <property type="match status" value="1"/>
</dbReference>
<dbReference type="Proteomes" id="UP001206595">
    <property type="component" value="Unassembled WGS sequence"/>
</dbReference>
<dbReference type="GeneID" id="75911961"/>
<evidence type="ECO:0000256" key="2">
    <source>
        <dbReference type="SAM" id="Coils"/>
    </source>
</evidence>
<feature type="compositionally biased region" description="Pro residues" evidence="3">
    <location>
        <begin position="488"/>
        <end position="500"/>
    </location>
</feature>
<feature type="region of interest" description="Disordered" evidence="3">
    <location>
        <begin position="714"/>
        <end position="737"/>
    </location>
</feature>
<reference evidence="6" key="1">
    <citation type="submission" date="2021-06" db="EMBL/GenBank/DDBJ databases">
        <authorList>
            <consortium name="DOE Joint Genome Institute"/>
            <person name="Mondo S.J."/>
            <person name="Amses K.R."/>
            <person name="Simmons D.R."/>
            <person name="Longcore J.E."/>
            <person name="Seto K."/>
            <person name="Alves G.H."/>
            <person name="Bonds A.E."/>
            <person name="Quandt C.A."/>
            <person name="Davis W.J."/>
            <person name="Chang Y."/>
            <person name="Letcher P.M."/>
            <person name="Powell M.J."/>
            <person name="Kuo A."/>
            <person name="Labutti K."/>
            <person name="Pangilinan J."/>
            <person name="Andreopoulos W."/>
            <person name="Tritt A."/>
            <person name="Riley R."/>
            <person name="Hundley H."/>
            <person name="Johnson J."/>
            <person name="Lipzen A."/>
            <person name="Barry K."/>
            <person name="Berbee M.L."/>
            <person name="Buchler N.E."/>
            <person name="Grigoriev I.V."/>
            <person name="Spatafora J.W."/>
            <person name="Stajich J.E."/>
            <person name="James T.Y."/>
        </authorList>
    </citation>
    <scope>NUCLEOTIDE SEQUENCE</scope>
    <source>
        <strain evidence="6">AG</strain>
    </source>
</reference>
<dbReference type="InterPro" id="IPR000591">
    <property type="entry name" value="DEP_dom"/>
</dbReference>
<feature type="compositionally biased region" description="Low complexity" evidence="3">
    <location>
        <begin position="505"/>
        <end position="520"/>
    </location>
</feature>
<dbReference type="GO" id="GO:0009968">
    <property type="term" value="P:negative regulation of signal transduction"/>
    <property type="evidence" value="ECO:0007669"/>
    <property type="project" value="UniProtKB-KW"/>
</dbReference>
<dbReference type="Gene3D" id="1.10.167.10">
    <property type="entry name" value="Regulator of G-protein Signalling 4, domain 2"/>
    <property type="match status" value="1"/>
</dbReference>
<keyword evidence="7" id="KW-1185">Reference proteome</keyword>
<dbReference type="InterPro" id="IPR036388">
    <property type="entry name" value="WH-like_DNA-bd_sf"/>
</dbReference>
<feature type="domain" description="RGS" evidence="4">
    <location>
        <begin position="529"/>
        <end position="683"/>
    </location>
</feature>
<comment type="caution">
    <text evidence="6">The sequence shown here is derived from an EMBL/GenBank/DDBJ whole genome shotgun (WGS) entry which is preliminary data.</text>
</comment>
<evidence type="ECO:0000259" key="4">
    <source>
        <dbReference type="PROSITE" id="PS50132"/>
    </source>
</evidence>
<dbReference type="SUPFAM" id="SSF48097">
    <property type="entry name" value="Regulator of G-protein signaling, RGS"/>
    <property type="match status" value="1"/>
</dbReference>
<dbReference type="PANTHER" id="PTHR10845">
    <property type="entry name" value="REGULATOR OF G PROTEIN SIGNALING"/>
    <property type="match status" value="1"/>
</dbReference>
<dbReference type="SMART" id="SM00315">
    <property type="entry name" value="RGS"/>
    <property type="match status" value="1"/>
</dbReference>
<dbReference type="PROSITE" id="PS50132">
    <property type="entry name" value="RGS"/>
    <property type="match status" value="1"/>
</dbReference>
<dbReference type="SMART" id="SM00049">
    <property type="entry name" value="DEP"/>
    <property type="match status" value="2"/>
</dbReference>
<accession>A0AAD5HHZ6</accession>
<feature type="compositionally biased region" description="Low complexity" evidence="3">
    <location>
        <begin position="447"/>
        <end position="459"/>
    </location>
</feature>
<dbReference type="AlphaFoldDB" id="A0AAD5HHZ6"/>
<organism evidence="6 7">
    <name type="scientific">Umbelopsis ramanniana AG</name>
    <dbReference type="NCBI Taxonomy" id="1314678"/>
    <lineage>
        <taxon>Eukaryota</taxon>
        <taxon>Fungi</taxon>
        <taxon>Fungi incertae sedis</taxon>
        <taxon>Mucoromycota</taxon>
        <taxon>Mucoromycotina</taxon>
        <taxon>Umbelopsidomycetes</taxon>
        <taxon>Umbelopsidales</taxon>
        <taxon>Umbelopsidaceae</taxon>
        <taxon>Umbelopsis</taxon>
    </lineage>
</organism>
<sequence>MSSNVSHQAYTLMMKVTVEGRPFVKDIHDLFATLIIQNRLDTHRSLFRTYPSTFTTEEAVQNLGNLKFTHTTKTPDPTDLKRAIITTTTTTFSMTRDMAKTLCQHFLEAHLIECATDINNRTAFRDKGIWQVTPKGLCILEDFCSRTIVDVAHLRAPLSRVVPIKVIMLERHPDDDQLALTRKNVLILFKIMMGSLTFEESSNHELNAIESQNEYAQNNSDANVPFSILQPATEDIGDGGNRILNGNKLLTTHVSRHRATLQKHQANLEKYTNAFRGLNRRNFNGSICCEWLLDHTTVVTKDESEVIAAQFLRYGWIEPATEKAVTRIRDEFKPFKSSKSAVYCLTDNGRGVVSWEQELQNSDLSSNDGHSIMSGPEAEQIGLVQKAKDQAMRLLTGMRGQSGNDSVGEEASLQEMLAADPIEEKQRTSSEGTRHSQQPPLVHRSASKSSSSASGGSESVIKTPTEQDASIVAYITKDTDPSARLAPHVPPPPYSRPRPPSTIDSRNSNFSNFSYASSQNDSKESNATKLRLILDDPSLRSLYKSFLRANFCEENLDFWIDHSNLRRKYRIQSPALTSRNQSDLLEDAYAIYTTYLAAGSPNELNIEHNLRKEMSKFVSNIVTIIPAYTPTTKSSIVISSHGVSHNLRTMMKMLQKVDDHICRLMATDSVPKFVRTKGYLRIAGGKERPSYTTSLKLETGDLEDEVFDDDLEEEVESLDISSNTERPVSRAPPSSLI</sequence>
<feature type="domain" description="DEP" evidence="5">
    <location>
        <begin position="283"/>
        <end position="347"/>
    </location>
</feature>
<name>A0AAD5HHZ6_UMBRA</name>
<dbReference type="Gene3D" id="1.10.10.10">
    <property type="entry name" value="Winged helix-like DNA-binding domain superfamily/Winged helix DNA-binding domain"/>
    <property type="match status" value="2"/>
</dbReference>
<keyword evidence="2" id="KW-0175">Coiled coil</keyword>
<dbReference type="PRINTS" id="PR01301">
    <property type="entry name" value="RGSPROTEIN"/>
</dbReference>
<dbReference type="InterPro" id="IPR044926">
    <property type="entry name" value="RGS_subdomain_2"/>
</dbReference>
<evidence type="ECO:0000259" key="5">
    <source>
        <dbReference type="PROSITE" id="PS50186"/>
    </source>
</evidence>
<dbReference type="GO" id="GO:0035556">
    <property type="term" value="P:intracellular signal transduction"/>
    <property type="evidence" value="ECO:0007669"/>
    <property type="project" value="InterPro"/>
</dbReference>
<feature type="region of interest" description="Disordered" evidence="3">
    <location>
        <begin position="423"/>
        <end position="465"/>
    </location>
</feature>
<dbReference type="InterPro" id="IPR036305">
    <property type="entry name" value="RGS_sf"/>
</dbReference>
<protein>
    <submittedName>
        <fullName evidence="6">Uncharacterized protein</fullName>
    </submittedName>
</protein>
<evidence type="ECO:0000256" key="3">
    <source>
        <dbReference type="SAM" id="MobiDB-lite"/>
    </source>
</evidence>
<keyword evidence="1" id="KW-0734">Signal transduction inhibitor</keyword>
<dbReference type="PROSITE" id="PS50186">
    <property type="entry name" value="DEP"/>
    <property type="match status" value="1"/>
</dbReference>
<dbReference type="RefSeq" id="XP_051447757.1">
    <property type="nucleotide sequence ID" value="XM_051586613.1"/>
</dbReference>
<dbReference type="InterPro" id="IPR016137">
    <property type="entry name" value="RGS"/>
</dbReference>
<evidence type="ECO:0000313" key="7">
    <source>
        <dbReference type="Proteomes" id="UP001206595"/>
    </source>
</evidence>
<feature type="compositionally biased region" description="Basic and acidic residues" evidence="3">
    <location>
        <begin position="423"/>
        <end position="434"/>
    </location>
</feature>
<dbReference type="Pfam" id="PF00615">
    <property type="entry name" value="RGS"/>
    <property type="match status" value="1"/>
</dbReference>
<evidence type="ECO:0000313" key="6">
    <source>
        <dbReference type="EMBL" id="KAI8582753.1"/>
    </source>
</evidence>
<dbReference type="SUPFAM" id="SSF46785">
    <property type="entry name" value="Winged helix' DNA-binding domain"/>
    <property type="match status" value="2"/>
</dbReference>
<dbReference type="InterPro" id="IPR036390">
    <property type="entry name" value="WH_DNA-bd_sf"/>
</dbReference>
<dbReference type="EMBL" id="MU620899">
    <property type="protein sequence ID" value="KAI8582753.1"/>
    <property type="molecule type" value="Genomic_DNA"/>
</dbReference>
<proteinExistence type="predicted"/>
<gene>
    <name evidence="6" type="ORF">K450DRAFT_226750</name>
</gene>
<evidence type="ECO:0000256" key="1">
    <source>
        <dbReference type="ARBA" id="ARBA00022700"/>
    </source>
</evidence>
<feature type="coiled-coil region" evidence="2">
    <location>
        <begin position="254"/>
        <end position="281"/>
    </location>
</feature>
<dbReference type="Pfam" id="PF25889">
    <property type="entry name" value="WHD_Fungal_DR"/>
    <property type="match status" value="1"/>
</dbReference>
<reference evidence="6" key="2">
    <citation type="journal article" date="2022" name="Proc. Natl. Acad. Sci. U.S.A.">
        <title>Diploid-dominant life cycles characterize the early evolution of Fungi.</title>
        <authorList>
            <person name="Amses K.R."/>
            <person name="Simmons D.R."/>
            <person name="Longcore J.E."/>
            <person name="Mondo S.J."/>
            <person name="Seto K."/>
            <person name="Jeronimo G.H."/>
            <person name="Bonds A.E."/>
            <person name="Quandt C.A."/>
            <person name="Davis W.J."/>
            <person name="Chang Y."/>
            <person name="Federici B.A."/>
            <person name="Kuo A."/>
            <person name="LaButti K."/>
            <person name="Pangilinan J."/>
            <person name="Andreopoulos W."/>
            <person name="Tritt A."/>
            <person name="Riley R."/>
            <person name="Hundley H."/>
            <person name="Johnson J."/>
            <person name="Lipzen A."/>
            <person name="Barry K."/>
            <person name="Lang B.F."/>
            <person name="Cuomo C.A."/>
            <person name="Buchler N.E."/>
            <person name="Grigoriev I.V."/>
            <person name="Spatafora J.W."/>
            <person name="Stajich J.E."/>
            <person name="James T.Y."/>
        </authorList>
    </citation>
    <scope>NUCLEOTIDE SEQUENCE</scope>
    <source>
        <strain evidence="6">AG</strain>
    </source>
</reference>
<feature type="region of interest" description="Disordered" evidence="3">
    <location>
        <begin position="478"/>
        <end position="522"/>
    </location>
</feature>
<dbReference type="InterPro" id="IPR058855">
    <property type="entry name" value="RGS1/SST2-like_Fungal-DR"/>
</dbReference>